<reference evidence="2" key="1">
    <citation type="submission" date="2021-06" db="EMBL/GenBank/DDBJ databases">
        <title>Bradyrhizobium sp. S2-20-1 Genome sequencing.</title>
        <authorList>
            <person name="Jin L."/>
        </authorList>
    </citation>
    <scope>NUCLEOTIDE SEQUENCE</scope>
    <source>
        <strain evidence="2">S2-20-1</strain>
    </source>
</reference>
<dbReference type="RefSeq" id="WP_215621308.1">
    <property type="nucleotide sequence ID" value="NZ_CP076134.1"/>
</dbReference>
<protein>
    <submittedName>
        <fullName evidence="2">HPP family protein</fullName>
    </submittedName>
</protein>
<name>A0A975NCB9_9BRAD</name>
<evidence type="ECO:0000313" key="3">
    <source>
        <dbReference type="Proteomes" id="UP000680839"/>
    </source>
</evidence>
<accession>A0A975NCB9</accession>
<proteinExistence type="predicted"/>
<dbReference type="InterPro" id="IPR058581">
    <property type="entry name" value="TM_HPP"/>
</dbReference>
<dbReference type="AlphaFoldDB" id="A0A975NCB9"/>
<sequence>MSRYPPVIIPFATSMVVVVGSPEVKPAQPRALIGGDVVATRFGSPCCM</sequence>
<feature type="domain" description="HPP transmembrane region" evidence="1">
    <location>
        <begin position="4"/>
        <end position="46"/>
    </location>
</feature>
<dbReference type="Proteomes" id="UP000680839">
    <property type="component" value="Chromosome"/>
</dbReference>
<dbReference type="Pfam" id="PF04982">
    <property type="entry name" value="TM_HPP"/>
    <property type="match status" value="1"/>
</dbReference>
<organism evidence="2 3">
    <name type="scientific">Bradyrhizobium sediminis</name>
    <dbReference type="NCBI Taxonomy" id="2840469"/>
    <lineage>
        <taxon>Bacteria</taxon>
        <taxon>Pseudomonadati</taxon>
        <taxon>Pseudomonadota</taxon>
        <taxon>Alphaproteobacteria</taxon>
        <taxon>Hyphomicrobiales</taxon>
        <taxon>Nitrobacteraceae</taxon>
        <taxon>Bradyrhizobium</taxon>
    </lineage>
</organism>
<gene>
    <name evidence="2" type="ORF">KMZ29_22785</name>
</gene>
<evidence type="ECO:0000313" key="2">
    <source>
        <dbReference type="EMBL" id="QWG12498.1"/>
    </source>
</evidence>
<dbReference type="EMBL" id="CP076134">
    <property type="protein sequence ID" value="QWG12498.1"/>
    <property type="molecule type" value="Genomic_DNA"/>
</dbReference>
<evidence type="ECO:0000259" key="1">
    <source>
        <dbReference type="Pfam" id="PF04982"/>
    </source>
</evidence>